<dbReference type="PANTHER" id="PTHR37312">
    <property type="entry name" value="MEMBRANE-BOUND ACYLTRANSFERASE YKRP-RELATED"/>
    <property type="match status" value="1"/>
</dbReference>
<gene>
    <name evidence="3" type="ORF">D8771_27385</name>
</gene>
<name>A0A8H1L447_9ACTN</name>
<dbReference type="InterPro" id="IPR052734">
    <property type="entry name" value="Nod_factor_acetyltransferase"/>
</dbReference>
<feature type="transmembrane region" description="Helical" evidence="2">
    <location>
        <begin position="101"/>
        <end position="123"/>
    </location>
</feature>
<comment type="caution">
    <text evidence="3">The sequence shown here is derived from an EMBL/GenBank/DDBJ whole genome shotgun (WGS) entry which is preliminary data.</text>
</comment>
<organism evidence="3 4">
    <name type="scientific">Streptomyces albus</name>
    <dbReference type="NCBI Taxonomy" id="1888"/>
    <lineage>
        <taxon>Bacteria</taxon>
        <taxon>Bacillati</taxon>
        <taxon>Actinomycetota</taxon>
        <taxon>Actinomycetes</taxon>
        <taxon>Kitasatosporales</taxon>
        <taxon>Streptomycetaceae</taxon>
        <taxon>Streptomyces</taxon>
    </lineage>
</organism>
<feature type="region of interest" description="Disordered" evidence="1">
    <location>
        <begin position="1"/>
        <end position="47"/>
    </location>
</feature>
<feature type="transmembrane region" description="Helical" evidence="2">
    <location>
        <begin position="318"/>
        <end position="339"/>
    </location>
</feature>
<sequence>MPAPSSSPSSGPRRAPQRDDDGRSAGVRTRVRTRARTGAEGEKAARGSVRARVRRLNGATAQGRQGGRDPFLDNAKFLLVVLVALGHSWTPVAEGMRAVEAAWLFVHAFHLPALVLLCGHLSRGFTGRPDQLRRLITHILVPYFVFEAAYAGVHVLLLDRPFALTPTRPAFVCWFLVALFVWRLTAPLWQAVRWPLVFALLLSLGAGFTDLGGELALPRILMLWPWFVLGLRLRPAHLRPLRNRTARRWALPVMAAAAAGAWWAAPRIDPDWLLMEAGADGLGVPPLLYVEVRLAQFAVGALLVAAFLALVPARRTAFTALGGCALYPLLLHGLALTAFADAGGYRAVAEAGPLAVLGTSVLVAGVTVLLSFPHVRRVLWPCVEPPFPGWLRGAPVPAEAGTGRPAR</sequence>
<keyword evidence="2" id="KW-1133">Transmembrane helix</keyword>
<dbReference type="RefSeq" id="WP_135567610.1">
    <property type="nucleotide sequence ID" value="NZ_CP103060.1"/>
</dbReference>
<evidence type="ECO:0000313" key="3">
    <source>
        <dbReference type="EMBL" id="TGG77239.1"/>
    </source>
</evidence>
<feature type="transmembrane region" description="Helical" evidence="2">
    <location>
        <begin position="169"/>
        <end position="185"/>
    </location>
</feature>
<evidence type="ECO:0008006" key="5">
    <source>
        <dbReference type="Google" id="ProtNLM"/>
    </source>
</evidence>
<evidence type="ECO:0000313" key="4">
    <source>
        <dbReference type="Proteomes" id="UP000298111"/>
    </source>
</evidence>
<reference evidence="3 4" key="1">
    <citation type="submission" date="2018-10" db="EMBL/GenBank/DDBJ databases">
        <title>Isolation of pseudouridimycin from Streptomyces albus DSM 40763.</title>
        <authorList>
            <person name="Rosenqvist P."/>
            <person name="Metsae-Ketelae M."/>
            <person name="Virta P."/>
        </authorList>
    </citation>
    <scope>NUCLEOTIDE SEQUENCE [LARGE SCALE GENOMIC DNA]</scope>
    <source>
        <strain evidence="3 4">DSM 40763</strain>
    </source>
</reference>
<dbReference type="EMBL" id="RCIY01000095">
    <property type="protein sequence ID" value="TGG77239.1"/>
    <property type="molecule type" value="Genomic_DNA"/>
</dbReference>
<feature type="transmembrane region" description="Helical" evidence="2">
    <location>
        <begin position="215"/>
        <end position="233"/>
    </location>
</feature>
<feature type="transmembrane region" description="Helical" evidence="2">
    <location>
        <begin position="294"/>
        <end position="311"/>
    </location>
</feature>
<dbReference type="AlphaFoldDB" id="A0A8H1L447"/>
<accession>A0A8H1L447</accession>
<feature type="transmembrane region" description="Helical" evidence="2">
    <location>
        <begin position="135"/>
        <end position="157"/>
    </location>
</feature>
<protein>
    <recommendedName>
        <fullName evidence="5">Acyltransferase family protein</fullName>
    </recommendedName>
</protein>
<evidence type="ECO:0000256" key="1">
    <source>
        <dbReference type="SAM" id="MobiDB-lite"/>
    </source>
</evidence>
<dbReference type="Proteomes" id="UP000298111">
    <property type="component" value="Unassembled WGS sequence"/>
</dbReference>
<keyword evidence="2" id="KW-0812">Transmembrane</keyword>
<evidence type="ECO:0000256" key="2">
    <source>
        <dbReference type="SAM" id="Phobius"/>
    </source>
</evidence>
<proteinExistence type="predicted"/>
<feature type="compositionally biased region" description="Low complexity" evidence="1">
    <location>
        <begin position="1"/>
        <end position="14"/>
    </location>
</feature>
<dbReference type="PANTHER" id="PTHR37312:SF1">
    <property type="entry name" value="MEMBRANE-BOUND ACYLTRANSFERASE YKRP-RELATED"/>
    <property type="match status" value="1"/>
</dbReference>
<feature type="transmembrane region" description="Helical" evidence="2">
    <location>
        <begin position="245"/>
        <end position="265"/>
    </location>
</feature>
<keyword evidence="2" id="KW-0472">Membrane</keyword>
<feature type="transmembrane region" description="Helical" evidence="2">
    <location>
        <begin position="351"/>
        <end position="372"/>
    </location>
</feature>
<dbReference type="GeneID" id="75183357"/>